<reference evidence="3" key="1">
    <citation type="submission" date="2021-03" db="EMBL/GenBank/DDBJ databases">
        <title>Comparative genomics and phylogenomic investigation of the class Geoglossomycetes provide insights into ecological specialization and systematics.</title>
        <authorList>
            <person name="Melie T."/>
            <person name="Pirro S."/>
            <person name="Miller A.N."/>
            <person name="Quandt A."/>
        </authorList>
    </citation>
    <scope>NUCLEOTIDE SEQUENCE</scope>
    <source>
        <strain evidence="3">GBOQ0MN5Z8</strain>
    </source>
</reference>
<keyword evidence="4" id="KW-1185">Reference proteome</keyword>
<gene>
    <name evidence="3" type="ORF">FGG08_002078</name>
</gene>
<dbReference type="PANTHER" id="PTHR10845">
    <property type="entry name" value="REGULATOR OF G PROTEIN SIGNALING"/>
    <property type="match status" value="1"/>
</dbReference>
<feature type="compositionally biased region" description="Low complexity" evidence="1">
    <location>
        <begin position="307"/>
        <end position="323"/>
    </location>
</feature>
<feature type="region of interest" description="Disordered" evidence="1">
    <location>
        <begin position="307"/>
        <end position="381"/>
    </location>
</feature>
<dbReference type="SUPFAM" id="SSF48097">
    <property type="entry name" value="Regulator of G-protein signaling, RGS"/>
    <property type="match status" value="1"/>
</dbReference>
<comment type="caution">
    <text evidence="3">The sequence shown here is derived from an EMBL/GenBank/DDBJ whole genome shotgun (WGS) entry which is preliminary data.</text>
</comment>
<feature type="region of interest" description="Disordered" evidence="1">
    <location>
        <begin position="242"/>
        <end position="285"/>
    </location>
</feature>
<feature type="compositionally biased region" description="Polar residues" evidence="1">
    <location>
        <begin position="260"/>
        <end position="285"/>
    </location>
</feature>
<evidence type="ECO:0000313" key="3">
    <source>
        <dbReference type="EMBL" id="KAH0543640.1"/>
    </source>
</evidence>
<dbReference type="PANTHER" id="PTHR10845:SF267">
    <property type="entry name" value="REGULATOR OF G PROTEIN SIGNALING DOMAIN PROTEIN (AFU_ORTHOLOGUE AFUA_6G06860)"/>
    <property type="match status" value="1"/>
</dbReference>
<evidence type="ECO:0000256" key="1">
    <source>
        <dbReference type="SAM" id="MobiDB-lite"/>
    </source>
</evidence>
<dbReference type="CDD" id="cd07440">
    <property type="entry name" value="RGS"/>
    <property type="match status" value="1"/>
</dbReference>
<feature type="compositionally biased region" description="Basic and acidic residues" evidence="1">
    <location>
        <begin position="370"/>
        <end position="381"/>
    </location>
</feature>
<proteinExistence type="predicted"/>
<feature type="domain" description="RGS" evidence="2">
    <location>
        <begin position="97"/>
        <end position="208"/>
    </location>
</feature>
<dbReference type="InterPro" id="IPR016137">
    <property type="entry name" value="RGS"/>
</dbReference>
<dbReference type="InterPro" id="IPR044926">
    <property type="entry name" value="RGS_subdomain_2"/>
</dbReference>
<dbReference type="OrthoDB" id="10266999at2759"/>
<dbReference type="SMART" id="SM00315">
    <property type="entry name" value="RGS"/>
    <property type="match status" value="1"/>
</dbReference>
<sequence>MIGRKSRRTPTLFISTDTSRNAAPGSFYDCEADDEGTMSTDEYRASSRPLSVAIPQAQGPYCPRAIPQAQGPYCPRWPTLAEILSNTAPPPWTLSQFMAYLSQNHCLETLEFTMDASRYRKHYNEAFSSAISPDSEACSYVKMLWQRLLDAYITPNGPREVNLPSDVRDRLLSLPNHNYPPPPDSLDQAVKIIYELMDGSVLVPFLNSISNCRNAQSVSPWNSSDENVYMRGSLDDRMIYTHSRSRRESSPPPPSMADFSPSSYSPSRTGLRSSRILSPSSQTMSGFARNNRLSAYISSGSSYGSGDMLTDDSGSASSASAGPMTPPTTPPTSDAGGSSPKSKSDNTWKKMTGRLGWKKKSIGGLRDHHRCPELEDEGHLL</sequence>
<evidence type="ECO:0000259" key="2">
    <source>
        <dbReference type="PROSITE" id="PS50132"/>
    </source>
</evidence>
<dbReference type="Gene3D" id="1.10.167.10">
    <property type="entry name" value="Regulator of G-protein Signalling 4, domain 2"/>
    <property type="match status" value="1"/>
</dbReference>
<dbReference type="Proteomes" id="UP000698800">
    <property type="component" value="Unassembled WGS sequence"/>
</dbReference>
<dbReference type="AlphaFoldDB" id="A0A9P8IDK6"/>
<dbReference type="Pfam" id="PF00615">
    <property type="entry name" value="RGS"/>
    <property type="match status" value="1"/>
</dbReference>
<dbReference type="PROSITE" id="PS50132">
    <property type="entry name" value="RGS"/>
    <property type="match status" value="1"/>
</dbReference>
<dbReference type="EMBL" id="JAGHQL010000029">
    <property type="protein sequence ID" value="KAH0543640.1"/>
    <property type="molecule type" value="Genomic_DNA"/>
</dbReference>
<accession>A0A9P8IDK6</accession>
<name>A0A9P8IDK6_9PEZI</name>
<feature type="compositionally biased region" description="Low complexity" evidence="1">
    <location>
        <begin position="331"/>
        <end position="340"/>
    </location>
</feature>
<protein>
    <recommendedName>
        <fullName evidence="2">RGS domain-containing protein</fullName>
    </recommendedName>
</protein>
<dbReference type="InterPro" id="IPR036305">
    <property type="entry name" value="RGS_sf"/>
</dbReference>
<organism evidence="3 4">
    <name type="scientific">Glutinoglossum americanum</name>
    <dbReference type="NCBI Taxonomy" id="1670608"/>
    <lineage>
        <taxon>Eukaryota</taxon>
        <taxon>Fungi</taxon>
        <taxon>Dikarya</taxon>
        <taxon>Ascomycota</taxon>
        <taxon>Pezizomycotina</taxon>
        <taxon>Geoglossomycetes</taxon>
        <taxon>Geoglossales</taxon>
        <taxon>Geoglossaceae</taxon>
        <taxon>Glutinoglossum</taxon>
    </lineage>
</organism>
<evidence type="ECO:0000313" key="4">
    <source>
        <dbReference type="Proteomes" id="UP000698800"/>
    </source>
</evidence>